<organism evidence="5 6">
    <name type="scientific">Asticcacaulis excentricus</name>
    <dbReference type="NCBI Taxonomy" id="78587"/>
    <lineage>
        <taxon>Bacteria</taxon>
        <taxon>Pseudomonadati</taxon>
        <taxon>Pseudomonadota</taxon>
        <taxon>Alphaproteobacteria</taxon>
        <taxon>Caulobacterales</taxon>
        <taxon>Caulobacteraceae</taxon>
        <taxon>Asticcacaulis</taxon>
    </lineage>
</organism>
<evidence type="ECO:0000313" key="6">
    <source>
        <dbReference type="Proteomes" id="UP000278756"/>
    </source>
</evidence>
<evidence type="ECO:0000256" key="2">
    <source>
        <dbReference type="ARBA" id="ARBA00022618"/>
    </source>
</evidence>
<dbReference type="Proteomes" id="UP000278756">
    <property type="component" value="Chromosome 1"/>
</dbReference>
<dbReference type="EMBL" id="AP018827">
    <property type="protein sequence ID" value="BBF80095.1"/>
    <property type="molecule type" value="Genomic_DNA"/>
</dbReference>
<protein>
    <submittedName>
        <fullName evidence="5">Segregation and condensation protein B</fullName>
    </submittedName>
</protein>
<dbReference type="AlphaFoldDB" id="A0A3G9G2M6"/>
<reference evidence="6" key="2">
    <citation type="journal article" date="2017" name="Plant Physiol. Biochem.">
        <title>Differential oxidative and antioxidative response of duckweed Lemna minor toward plant growth promoting/inhibiting bacteria.</title>
        <authorList>
            <person name="Ishizawa H."/>
            <person name="Kuroda M."/>
            <person name="Morikawa M."/>
            <person name="Ike M."/>
        </authorList>
    </citation>
    <scope>NUCLEOTIDE SEQUENCE [LARGE SCALE GENOMIC DNA]</scope>
    <source>
        <strain evidence="6">M6</strain>
    </source>
</reference>
<reference evidence="6" key="1">
    <citation type="journal article" date="2017" name="Biotechnol. Biofuels">
        <title>Evaluation of environmental bacterial communities as a factor affecting the growth of duckweed Lemna minor.</title>
        <authorList>
            <person name="Ishizawa H."/>
            <person name="Kuroda M."/>
            <person name="Morikawa M."/>
            <person name="Ike M."/>
        </authorList>
    </citation>
    <scope>NUCLEOTIDE SEQUENCE [LARGE SCALE GENOMIC DNA]</scope>
    <source>
        <strain evidence="6">M6</strain>
    </source>
</reference>
<keyword evidence="1" id="KW-0963">Cytoplasm</keyword>
<keyword evidence="2" id="KW-0132">Cell division</keyword>
<keyword evidence="3" id="KW-0159">Chromosome partition</keyword>
<dbReference type="InterPro" id="IPR036390">
    <property type="entry name" value="WH_DNA-bd_sf"/>
</dbReference>
<dbReference type="GO" id="GO:0051304">
    <property type="term" value="P:chromosome separation"/>
    <property type="evidence" value="ECO:0007669"/>
    <property type="project" value="InterPro"/>
</dbReference>
<dbReference type="Pfam" id="PF04079">
    <property type="entry name" value="SMC_ScpB"/>
    <property type="match status" value="1"/>
</dbReference>
<accession>A0A3G9G2M6</accession>
<dbReference type="PANTHER" id="PTHR34298:SF2">
    <property type="entry name" value="SEGREGATION AND CONDENSATION PROTEIN B"/>
    <property type="match status" value="1"/>
</dbReference>
<evidence type="ECO:0000256" key="4">
    <source>
        <dbReference type="ARBA" id="ARBA00023306"/>
    </source>
</evidence>
<sequence>MTPDLSAKLDIERAIEALLFAAAAPLSAADLARRLPEGADVGKALAALKARYADRGVTLEVVADKWQFRTAADLGYLMVEEREEPRRLSKAALETLAIIAYHQPVTRAEIETIRGVGLSRGTLDVLHEMNLIRLRGRRRSPGRPVTYGTTEHFLEVFSLPSLHDLPGAADMRAAGLLDLNVPADFVIPEPGGAREAEDPIGLEEMEQVEFAQDFFESADGERD</sequence>
<dbReference type="RefSeq" id="WP_126420330.1">
    <property type="nucleotide sequence ID" value="NZ_AP018827.1"/>
</dbReference>
<dbReference type="SUPFAM" id="SSF46785">
    <property type="entry name" value="Winged helix' DNA-binding domain"/>
    <property type="match status" value="2"/>
</dbReference>
<dbReference type="InterPro" id="IPR036388">
    <property type="entry name" value="WH-like_DNA-bd_sf"/>
</dbReference>
<dbReference type="PANTHER" id="PTHR34298">
    <property type="entry name" value="SEGREGATION AND CONDENSATION PROTEIN B"/>
    <property type="match status" value="1"/>
</dbReference>
<evidence type="ECO:0000256" key="1">
    <source>
        <dbReference type="ARBA" id="ARBA00022490"/>
    </source>
</evidence>
<dbReference type="OrthoDB" id="9806226at2"/>
<dbReference type="Gene3D" id="1.10.10.10">
    <property type="entry name" value="Winged helix-like DNA-binding domain superfamily/Winged helix DNA-binding domain"/>
    <property type="match status" value="2"/>
</dbReference>
<evidence type="ECO:0000313" key="5">
    <source>
        <dbReference type="EMBL" id="BBF80095.1"/>
    </source>
</evidence>
<dbReference type="PIRSF" id="PIRSF019345">
    <property type="entry name" value="ScpB"/>
    <property type="match status" value="1"/>
</dbReference>
<dbReference type="NCBIfam" id="TIGR00281">
    <property type="entry name" value="SMC-Scp complex subunit ScpB"/>
    <property type="match status" value="1"/>
</dbReference>
<dbReference type="InterPro" id="IPR005234">
    <property type="entry name" value="ScpB_csome_segregation"/>
</dbReference>
<keyword evidence="4" id="KW-0131">Cell cycle</keyword>
<gene>
    <name evidence="5" type="ORF">EM6_0673</name>
</gene>
<name>A0A3G9G2M6_9CAUL</name>
<dbReference type="GO" id="GO:0051301">
    <property type="term" value="P:cell division"/>
    <property type="evidence" value="ECO:0007669"/>
    <property type="project" value="UniProtKB-KW"/>
</dbReference>
<evidence type="ECO:0000256" key="3">
    <source>
        <dbReference type="ARBA" id="ARBA00022829"/>
    </source>
</evidence>
<proteinExistence type="predicted"/>